<organism evidence="2 3">
    <name type="scientific">Gossypium harknessii</name>
    <dbReference type="NCBI Taxonomy" id="34285"/>
    <lineage>
        <taxon>Eukaryota</taxon>
        <taxon>Viridiplantae</taxon>
        <taxon>Streptophyta</taxon>
        <taxon>Embryophyta</taxon>
        <taxon>Tracheophyta</taxon>
        <taxon>Spermatophyta</taxon>
        <taxon>Magnoliopsida</taxon>
        <taxon>eudicotyledons</taxon>
        <taxon>Gunneridae</taxon>
        <taxon>Pentapetalae</taxon>
        <taxon>rosids</taxon>
        <taxon>malvids</taxon>
        <taxon>Malvales</taxon>
        <taxon>Malvaceae</taxon>
        <taxon>Malvoideae</taxon>
        <taxon>Gossypium</taxon>
    </lineage>
</organism>
<proteinExistence type="predicted"/>
<dbReference type="GO" id="GO:0003676">
    <property type="term" value="F:nucleic acid binding"/>
    <property type="evidence" value="ECO:0007669"/>
    <property type="project" value="InterPro"/>
</dbReference>
<reference evidence="2 3" key="1">
    <citation type="journal article" date="2019" name="Genome Biol. Evol.">
        <title>Insights into the evolution of the New World diploid cottons (Gossypium, subgenus Houzingenia) based on genome sequencing.</title>
        <authorList>
            <person name="Grover C.E."/>
            <person name="Arick M.A. 2nd"/>
            <person name="Thrash A."/>
            <person name="Conover J.L."/>
            <person name="Sanders W.S."/>
            <person name="Peterson D.G."/>
            <person name="Frelichowski J.E."/>
            <person name="Scheffler J.A."/>
            <person name="Scheffler B.E."/>
            <person name="Wendel J.F."/>
        </authorList>
    </citation>
    <scope>NUCLEOTIDE SEQUENCE [LARGE SCALE GENOMIC DNA]</scope>
    <source>
        <strain evidence="2">0</strain>
        <tissue evidence="2">Leaf</tissue>
    </source>
</reference>
<dbReference type="EMBL" id="JABFAD010000007">
    <property type="protein sequence ID" value="MBA0803588.1"/>
    <property type="molecule type" value="Genomic_DNA"/>
</dbReference>
<name>A0A7J9H1V7_9ROSI</name>
<protein>
    <recommendedName>
        <fullName evidence="1">RNase H type-1 domain-containing protein</fullName>
    </recommendedName>
</protein>
<sequence>MFVNGERSWICLNSNGVVKLDFELVVFGGVLKDRHGVWILGFNKSLGHYSVFNAKLWGVLDGLRILQSQNYNGVVIRVDSQEALQAIQILKNIFFRAYQAYSAALVEYQSMEA</sequence>
<dbReference type="InterPro" id="IPR044730">
    <property type="entry name" value="RNase_H-like_dom_plant"/>
</dbReference>
<dbReference type="AlphaFoldDB" id="A0A7J9H1V7"/>
<dbReference type="InterPro" id="IPR036397">
    <property type="entry name" value="RNaseH_sf"/>
</dbReference>
<dbReference type="CDD" id="cd06222">
    <property type="entry name" value="RNase_H_like"/>
    <property type="match status" value="1"/>
</dbReference>
<dbReference type="GO" id="GO:0004523">
    <property type="term" value="F:RNA-DNA hybrid ribonuclease activity"/>
    <property type="evidence" value="ECO:0007669"/>
    <property type="project" value="InterPro"/>
</dbReference>
<dbReference type="Gene3D" id="3.30.420.10">
    <property type="entry name" value="Ribonuclease H-like superfamily/Ribonuclease H"/>
    <property type="match status" value="1"/>
</dbReference>
<dbReference type="InterPro" id="IPR012337">
    <property type="entry name" value="RNaseH-like_sf"/>
</dbReference>
<dbReference type="InterPro" id="IPR002156">
    <property type="entry name" value="RNaseH_domain"/>
</dbReference>
<accession>A0A7J9H1V7</accession>
<dbReference type="PANTHER" id="PTHR47723:SF19">
    <property type="entry name" value="POLYNUCLEOTIDYL TRANSFERASE, RIBONUCLEASE H-LIKE SUPERFAMILY PROTEIN"/>
    <property type="match status" value="1"/>
</dbReference>
<comment type="caution">
    <text evidence="2">The sequence shown here is derived from an EMBL/GenBank/DDBJ whole genome shotgun (WGS) entry which is preliminary data.</text>
</comment>
<feature type="domain" description="RNase H type-1" evidence="1">
    <location>
        <begin position="14"/>
        <end position="92"/>
    </location>
</feature>
<dbReference type="PANTHER" id="PTHR47723">
    <property type="entry name" value="OS05G0353850 PROTEIN"/>
    <property type="match status" value="1"/>
</dbReference>
<evidence type="ECO:0000313" key="3">
    <source>
        <dbReference type="Proteomes" id="UP000593560"/>
    </source>
</evidence>
<dbReference type="OrthoDB" id="1741277at2759"/>
<dbReference type="Pfam" id="PF13456">
    <property type="entry name" value="RVT_3"/>
    <property type="match status" value="1"/>
</dbReference>
<evidence type="ECO:0000259" key="1">
    <source>
        <dbReference type="Pfam" id="PF13456"/>
    </source>
</evidence>
<gene>
    <name evidence="2" type="ORF">Gohar_013782</name>
</gene>
<evidence type="ECO:0000313" key="2">
    <source>
        <dbReference type="EMBL" id="MBA0803588.1"/>
    </source>
</evidence>
<dbReference type="SUPFAM" id="SSF53098">
    <property type="entry name" value="Ribonuclease H-like"/>
    <property type="match status" value="1"/>
</dbReference>
<dbReference type="Proteomes" id="UP000593560">
    <property type="component" value="Unassembled WGS sequence"/>
</dbReference>
<keyword evidence="3" id="KW-1185">Reference proteome</keyword>
<dbReference type="InterPro" id="IPR053151">
    <property type="entry name" value="RNase_H-like"/>
</dbReference>